<evidence type="ECO:0000313" key="1">
    <source>
        <dbReference type="EMBL" id="RZR70776.1"/>
    </source>
</evidence>
<organism evidence="1">
    <name type="scientific">Ensete ventricosum</name>
    <name type="common">Abyssinian banana</name>
    <name type="synonym">Musa ensete</name>
    <dbReference type="NCBI Taxonomy" id="4639"/>
    <lineage>
        <taxon>Eukaryota</taxon>
        <taxon>Viridiplantae</taxon>
        <taxon>Streptophyta</taxon>
        <taxon>Embryophyta</taxon>
        <taxon>Tracheophyta</taxon>
        <taxon>Spermatophyta</taxon>
        <taxon>Magnoliopsida</taxon>
        <taxon>Liliopsida</taxon>
        <taxon>Zingiberales</taxon>
        <taxon>Musaceae</taxon>
        <taxon>Ensete</taxon>
    </lineage>
</organism>
<dbReference type="Proteomes" id="UP000290560">
    <property type="component" value="Unassembled WGS sequence"/>
</dbReference>
<proteinExistence type="predicted"/>
<reference evidence="1" key="1">
    <citation type="journal article" date="2018" name="Data Brief">
        <title>Genome sequence data from 17 accessions of Ensete ventricosum, a staple food crop for millions in Ethiopia.</title>
        <authorList>
            <person name="Yemataw Z."/>
            <person name="Muzemil S."/>
            <person name="Ambachew D."/>
            <person name="Tripathi L."/>
            <person name="Tesfaye K."/>
            <person name="Chala A."/>
            <person name="Farbos A."/>
            <person name="O'Neill P."/>
            <person name="Moore K."/>
            <person name="Grant M."/>
            <person name="Studholme D.J."/>
        </authorList>
    </citation>
    <scope>NUCLEOTIDE SEQUENCE [LARGE SCALE GENOMIC DNA]</scope>
    <source>
        <tissue evidence="1">Leaf</tissue>
    </source>
</reference>
<name>A0A445M957_ENSVE</name>
<protein>
    <submittedName>
        <fullName evidence="1">Uncharacterized protein</fullName>
    </submittedName>
</protein>
<dbReference type="AlphaFoldDB" id="A0A445M957"/>
<accession>A0A445M957</accession>
<dbReference type="EMBL" id="KV875459">
    <property type="protein sequence ID" value="RZR70776.1"/>
    <property type="molecule type" value="Genomic_DNA"/>
</dbReference>
<sequence length="140" mass="15555">MAIVEDFAVGSGDGRELGRRLFVAGSAPYTSAQLSMIEPHGGLVHYFPDLMKLMVVPTSLTRQRAKHGSAGERLARLKLPTQLLKTRQHRRSRPSHVHCPIFLFGVTRSHGWWDASTRTDAPILVPPHPCPTWVPSLESN</sequence>
<gene>
    <name evidence="1" type="ORF">BHM03_00001356</name>
</gene>